<dbReference type="OrthoDB" id="1093345at2"/>
<name>A0A023BUW3_9FLAO</name>
<proteinExistence type="predicted"/>
<dbReference type="eggNOG" id="COG1520">
    <property type="taxonomic scope" value="Bacteria"/>
</dbReference>
<dbReference type="PROSITE" id="PS51257">
    <property type="entry name" value="PROKAR_LIPOPROTEIN"/>
    <property type="match status" value="1"/>
</dbReference>
<organism evidence="1 2">
    <name type="scientific">Aquimarina atlantica</name>
    <dbReference type="NCBI Taxonomy" id="1317122"/>
    <lineage>
        <taxon>Bacteria</taxon>
        <taxon>Pseudomonadati</taxon>
        <taxon>Bacteroidota</taxon>
        <taxon>Flavobacteriia</taxon>
        <taxon>Flavobacteriales</taxon>
        <taxon>Flavobacteriaceae</taxon>
        <taxon>Aquimarina</taxon>
    </lineage>
</organism>
<accession>A0A023BUW3</accession>
<dbReference type="Proteomes" id="UP000023541">
    <property type="component" value="Unassembled WGS sequence"/>
</dbReference>
<dbReference type="RefSeq" id="WP_034242624.1">
    <property type="nucleotide sequence ID" value="NZ_AQRA01000005.1"/>
</dbReference>
<dbReference type="EMBL" id="AQRA01000005">
    <property type="protein sequence ID" value="EZH73822.1"/>
    <property type="molecule type" value="Genomic_DNA"/>
</dbReference>
<evidence type="ECO:0000313" key="1">
    <source>
        <dbReference type="EMBL" id="EZH73822.1"/>
    </source>
</evidence>
<comment type="caution">
    <text evidence="1">The sequence shown here is derived from an EMBL/GenBank/DDBJ whole genome shotgun (WGS) entry which is preliminary data.</text>
</comment>
<keyword evidence="2" id="KW-1185">Reference proteome</keyword>
<gene>
    <name evidence="1" type="ORF">ATO12_17980</name>
</gene>
<reference evidence="1 2" key="1">
    <citation type="submission" date="2014-04" db="EMBL/GenBank/DDBJ databases">
        <title>Aquimarina sp. 22II-S11-z7 Genome Sequencing.</title>
        <authorList>
            <person name="Lai Q."/>
        </authorList>
    </citation>
    <scope>NUCLEOTIDE SEQUENCE [LARGE SCALE GENOMIC DNA]</scope>
    <source>
        <strain evidence="1 2">22II-S11-z7</strain>
    </source>
</reference>
<sequence>MKKIAAVLLIFIAISCEDTSKKSNSLLDHIPRDTQIIIKINDLEGAASKLRDNNFIKNNNQIAFVEYFKNLSILDQTHQTESILCFSPLGKNDYEYTYISKFDPAVINTDSLNTKQIETINYSENTIYKVTSKGKSFFATRQDSLLIASSSQLLIENAIRMQAAPIPIDKDLQKVYEVSGTENTLSVLVNGKKLQNIHNALLPNTDLESLQNFSGWISADATIGQDAMYLDGIAIEKDSLSSTIGIFDNTIAQENEISKVTPVTAKGFISYTYDDFDILKKNLSVAQDRELEDIPGDLDDILSGVSEIGMIFLEKENILVLNSLNPETAQESLAGDKIDTYRNIPIYSYKSSSAFSQILTPLVNDFDAKFYFVRDDFIIFGSSTAALKDIIANILNQTLLYDQEYYKATVKDLSDESSILIAGTIKNIKEYISENVEEEYSSQWEALKDKGYQVGIVQIIKENDFAHVHSILQKSRAKGAATSVTQTASTTLENKVLTRPVLVKNHRTKGMDVAVQDIENNVYLISDKGAIFWKKQVDGEILGDIQQIDIYKNGRYQLLFNTANTLYLVDRDGKDVKPYPKTFEKPITQPLALFDYDKSKRYRIVITQGNEIKMFDAEAKAVTGFRFKNTETDLILPPKHIRIGTKDYILLSEKNGTLTILDRIGKPRVNVKEKVDFSKNEWYQYLNKFTSTTKSGKLIQVQNDGNAVEQNLSLHEDNRMVATNKTLVTFSENKLTIKGKTLELDFGVYTEPKLYFINNKIYITITDIQAKKVYLYDSNAELFPNFPVYGNSVLSLGNMDKDPNLEFVVQGEENGVLIYQIN</sequence>
<evidence type="ECO:0000313" key="2">
    <source>
        <dbReference type="Proteomes" id="UP000023541"/>
    </source>
</evidence>
<dbReference type="AlphaFoldDB" id="A0A023BUW3"/>
<dbReference type="STRING" id="1317122.ATO12_17980"/>
<protein>
    <submittedName>
        <fullName evidence="1">Uncharacterized protein</fullName>
    </submittedName>
</protein>